<feature type="compositionally biased region" description="Basic and acidic residues" evidence="1">
    <location>
        <begin position="128"/>
        <end position="141"/>
    </location>
</feature>
<comment type="caution">
    <text evidence="2">The sequence shown here is derived from an EMBL/GenBank/DDBJ whole genome shotgun (WGS) entry which is preliminary data.</text>
</comment>
<organism evidence="2 3">
    <name type="scientific">Cupriavidus pauculus</name>
    <dbReference type="NCBI Taxonomy" id="82633"/>
    <lineage>
        <taxon>Bacteria</taxon>
        <taxon>Pseudomonadati</taxon>
        <taxon>Pseudomonadota</taxon>
        <taxon>Betaproteobacteria</taxon>
        <taxon>Burkholderiales</taxon>
        <taxon>Burkholderiaceae</taxon>
        <taxon>Cupriavidus</taxon>
    </lineage>
</organism>
<evidence type="ECO:0000313" key="3">
    <source>
        <dbReference type="Proteomes" id="UP000234341"/>
    </source>
</evidence>
<protein>
    <submittedName>
        <fullName evidence="2">Uncharacterized protein</fullName>
    </submittedName>
</protein>
<accession>A0A2N5CK18</accession>
<dbReference type="EMBL" id="PJRP01000001">
    <property type="protein sequence ID" value="PLQ02537.1"/>
    <property type="molecule type" value="Genomic_DNA"/>
</dbReference>
<proteinExistence type="predicted"/>
<name>A0A2N5CK18_9BURK</name>
<reference evidence="2 3" key="1">
    <citation type="submission" date="2017-12" db="EMBL/GenBank/DDBJ databases">
        <title>Genome sequence of the active heterotrophic nitrifier-denitrifier, Cupriavidus pauculus UM1.</title>
        <authorList>
            <person name="Putonti C."/>
            <person name="Castignetti D."/>
        </authorList>
    </citation>
    <scope>NUCLEOTIDE SEQUENCE [LARGE SCALE GENOMIC DNA]</scope>
    <source>
        <strain evidence="2 3">UM1</strain>
    </source>
</reference>
<gene>
    <name evidence="2" type="ORF">CYJ10_04425</name>
</gene>
<evidence type="ECO:0000313" key="2">
    <source>
        <dbReference type="EMBL" id="PLQ02537.1"/>
    </source>
</evidence>
<dbReference type="Proteomes" id="UP000234341">
    <property type="component" value="Unassembled WGS sequence"/>
</dbReference>
<evidence type="ECO:0000256" key="1">
    <source>
        <dbReference type="SAM" id="MobiDB-lite"/>
    </source>
</evidence>
<sequence length="141" mass="14984">MAIAMLAALAGGEALATTKCQKGTSTLYTESASCPAGFANVTNTMGGNFSTIGKDDSVLQQEQSIFDSGADARAAAKAKAARADQMAAQQQSSSKALTCGAIADQMRALETDMQQRHTRQSIEQASDQYRRLREQQQRGQC</sequence>
<dbReference type="AlphaFoldDB" id="A0A2N5CK18"/>
<feature type="region of interest" description="Disordered" evidence="1">
    <location>
        <begin position="112"/>
        <end position="141"/>
    </location>
</feature>